<evidence type="ECO:0000313" key="3">
    <source>
        <dbReference type="Proteomes" id="UP000235748"/>
    </source>
</evidence>
<gene>
    <name evidence="2" type="ORF">CJ235_12265</name>
</gene>
<evidence type="ECO:0000313" key="2">
    <source>
        <dbReference type="EMBL" id="PMC16682.1"/>
    </source>
</evidence>
<dbReference type="Proteomes" id="UP000235748">
    <property type="component" value="Unassembled WGS sequence"/>
</dbReference>
<dbReference type="Pfam" id="PF13936">
    <property type="entry name" value="HTH_38"/>
    <property type="match status" value="1"/>
</dbReference>
<evidence type="ECO:0000259" key="1">
    <source>
        <dbReference type="Pfam" id="PF13936"/>
    </source>
</evidence>
<dbReference type="AlphaFoldDB" id="A0A2K4DN85"/>
<comment type="caution">
    <text evidence="2">The sequence shown here is derived from an EMBL/GenBank/DDBJ whole genome shotgun (WGS) entry which is preliminary data.</text>
</comment>
<accession>A0A2K4DN85</accession>
<dbReference type="RefSeq" id="WP_102696183.1">
    <property type="nucleotide sequence ID" value="NZ_JAASJD010000021.1"/>
</dbReference>
<reference evidence="2 3" key="1">
    <citation type="submission" date="2017-09" db="EMBL/GenBank/DDBJ databases">
        <title>Bacterial strain isolated from the female urinary microbiota.</title>
        <authorList>
            <person name="Thomas-White K."/>
            <person name="Kumar N."/>
            <person name="Forster S."/>
            <person name="Putonti C."/>
            <person name="Lawley T."/>
            <person name="Wolfe A.J."/>
        </authorList>
    </citation>
    <scope>NUCLEOTIDE SEQUENCE [LARGE SCALE GENOMIC DNA]</scope>
    <source>
        <strain evidence="2 3">UMB0834</strain>
    </source>
</reference>
<organism evidence="2 3">
    <name type="scientific">Staphylococcus pettenkoferi</name>
    <dbReference type="NCBI Taxonomy" id="170573"/>
    <lineage>
        <taxon>Bacteria</taxon>
        <taxon>Bacillati</taxon>
        <taxon>Bacillota</taxon>
        <taxon>Bacilli</taxon>
        <taxon>Bacillales</taxon>
        <taxon>Staphylococcaceae</taxon>
        <taxon>Staphylococcus</taxon>
    </lineage>
</organism>
<dbReference type="EMBL" id="PNGG01000015">
    <property type="protein sequence ID" value="PMC16682.1"/>
    <property type="molecule type" value="Genomic_DNA"/>
</dbReference>
<dbReference type="InterPro" id="IPR025246">
    <property type="entry name" value="IS30-like_HTH"/>
</dbReference>
<proteinExistence type="predicted"/>
<protein>
    <recommendedName>
        <fullName evidence="1">Transposase IS30-like HTH domain-containing protein</fullName>
    </recommendedName>
</protein>
<feature type="domain" description="Transposase IS30-like HTH" evidence="1">
    <location>
        <begin position="2"/>
        <end position="27"/>
    </location>
</feature>
<name>A0A2K4DN85_9STAP</name>
<sequence>MLRKENYSMRAIAKHLNLSVSTIFREINCNMNEESYSTFTAQTQYKTKKRRCSRILKLDKFEITLASRVDYGWFCCKVKNIANH</sequence>